<sequence length="63" mass="7358">MIVTTLVFIALVGIVIYKLVAWNWEKRSMIEDARDAVEEYAEKLPRDVADHLRKVLDMEPLKD</sequence>
<evidence type="ECO:0000313" key="3">
    <source>
        <dbReference type="Proteomes" id="UP000178636"/>
    </source>
</evidence>
<keyword evidence="1" id="KW-0812">Transmembrane</keyword>
<keyword evidence="1" id="KW-0472">Membrane</keyword>
<comment type="caution">
    <text evidence="2">The sequence shown here is derived from an EMBL/GenBank/DDBJ whole genome shotgun (WGS) entry which is preliminary data.</text>
</comment>
<protein>
    <submittedName>
        <fullName evidence="2">Uncharacterized protein</fullName>
    </submittedName>
</protein>
<evidence type="ECO:0000256" key="1">
    <source>
        <dbReference type="SAM" id="Phobius"/>
    </source>
</evidence>
<dbReference type="Proteomes" id="UP000178636">
    <property type="component" value="Unassembled WGS sequence"/>
</dbReference>
<dbReference type="EMBL" id="MHLO01000006">
    <property type="protein sequence ID" value="OGZ13248.1"/>
    <property type="molecule type" value="Genomic_DNA"/>
</dbReference>
<proteinExistence type="predicted"/>
<organism evidence="2 3">
    <name type="scientific">Candidatus Lloydbacteria bacterium RIFCSPHIGHO2_02_FULL_54_17</name>
    <dbReference type="NCBI Taxonomy" id="1798664"/>
    <lineage>
        <taxon>Bacteria</taxon>
        <taxon>Candidatus Lloydiibacteriota</taxon>
    </lineage>
</organism>
<dbReference type="AlphaFoldDB" id="A0A1G2DKA8"/>
<gene>
    <name evidence="2" type="ORF">A3C93_02120</name>
</gene>
<feature type="transmembrane region" description="Helical" evidence="1">
    <location>
        <begin position="6"/>
        <end position="24"/>
    </location>
</feature>
<keyword evidence="1" id="KW-1133">Transmembrane helix</keyword>
<reference evidence="2 3" key="1">
    <citation type="journal article" date="2016" name="Nat. Commun.">
        <title>Thousands of microbial genomes shed light on interconnected biogeochemical processes in an aquifer system.</title>
        <authorList>
            <person name="Anantharaman K."/>
            <person name="Brown C.T."/>
            <person name="Hug L.A."/>
            <person name="Sharon I."/>
            <person name="Castelle C.J."/>
            <person name="Probst A.J."/>
            <person name="Thomas B.C."/>
            <person name="Singh A."/>
            <person name="Wilkins M.J."/>
            <person name="Karaoz U."/>
            <person name="Brodie E.L."/>
            <person name="Williams K.H."/>
            <person name="Hubbard S.S."/>
            <person name="Banfield J.F."/>
        </authorList>
    </citation>
    <scope>NUCLEOTIDE SEQUENCE [LARGE SCALE GENOMIC DNA]</scope>
</reference>
<name>A0A1G2DKA8_9BACT</name>
<accession>A0A1G2DKA8</accession>
<evidence type="ECO:0000313" key="2">
    <source>
        <dbReference type="EMBL" id="OGZ13248.1"/>
    </source>
</evidence>